<dbReference type="Pfam" id="PF13640">
    <property type="entry name" value="2OG-FeII_Oxy_3"/>
    <property type="match status" value="1"/>
</dbReference>
<keyword evidence="5" id="KW-0408">Iron</keyword>
<evidence type="ECO:0000256" key="3">
    <source>
        <dbReference type="ARBA" id="ARBA00022964"/>
    </source>
</evidence>
<gene>
    <name evidence="9" type="ORF">AK812_SmicGene33207</name>
</gene>
<feature type="compositionally biased region" description="Basic and acidic residues" evidence="6">
    <location>
        <begin position="1234"/>
        <end position="1243"/>
    </location>
</feature>
<evidence type="ECO:0000259" key="8">
    <source>
        <dbReference type="PROSITE" id="PS51471"/>
    </source>
</evidence>
<dbReference type="GO" id="GO:0016279">
    <property type="term" value="F:protein-lysine N-methyltransferase activity"/>
    <property type="evidence" value="ECO:0007669"/>
    <property type="project" value="TreeGrafter"/>
</dbReference>
<dbReference type="PANTHER" id="PTHR13271">
    <property type="entry name" value="UNCHARACTERIZED PUTATIVE METHYLTRANSFERASE"/>
    <property type="match status" value="1"/>
</dbReference>
<organism evidence="9 10">
    <name type="scientific">Symbiodinium microadriaticum</name>
    <name type="common">Dinoflagellate</name>
    <name type="synonym">Zooxanthella microadriatica</name>
    <dbReference type="NCBI Taxonomy" id="2951"/>
    <lineage>
        <taxon>Eukaryota</taxon>
        <taxon>Sar</taxon>
        <taxon>Alveolata</taxon>
        <taxon>Dinophyceae</taxon>
        <taxon>Suessiales</taxon>
        <taxon>Symbiodiniaceae</taxon>
        <taxon>Symbiodinium</taxon>
    </lineage>
</organism>
<keyword evidence="2" id="KW-0479">Metal-binding</keyword>
<keyword evidence="10" id="KW-1185">Reference proteome</keyword>
<evidence type="ECO:0000313" key="9">
    <source>
        <dbReference type="EMBL" id="OLP85763.1"/>
    </source>
</evidence>
<feature type="compositionally biased region" description="Polar residues" evidence="6">
    <location>
        <begin position="1244"/>
        <end position="1253"/>
    </location>
</feature>
<feature type="domain" description="Fe2OG dioxygenase" evidence="8">
    <location>
        <begin position="1642"/>
        <end position="1754"/>
    </location>
</feature>
<evidence type="ECO:0000256" key="6">
    <source>
        <dbReference type="SAM" id="MobiDB-lite"/>
    </source>
</evidence>
<dbReference type="CDD" id="cd10527">
    <property type="entry name" value="SET_LSMT"/>
    <property type="match status" value="1"/>
</dbReference>
<dbReference type="Gene3D" id="2.130.10.10">
    <property type="entry name" value="YVTN repeat-like/Quinoprotein amine dehydrogenase"/>
    <property type="match status" value="1"/>
</dbReference>
<evidence type="ECO:0000256" key="1">
    <source>
        <dbReference type="ARBA" id="ARBA00001961"/>
    </source>
</evidence>
<feature type="region of interest" description="Disordered" evidence="6">
    <location>
        <begin position="1165"/>
        <end position="1261"/>
    </location>
</feature>
<proteinExistence type="predicted"/>
<dbReference type="SUPFAM" id="SSF51197">
    <property type="entry name" value="Clavaminate synthase-like"/>
    <property type="match status" value="1"/>
</dbReference>
<name>A0A1Q9CS59_SYMMI</name>
<dbReference type="InterPro" id="IPR005123">
    <property type="entry name" value="Oxoglu/Fe-dep_dioxygenase_dom"/>
</dbReference>
<dbReference type="Gene3D" id="2.60.120.620">
    <property type="entry name" value="q2cbj1_9rhob like domain"/>
    <property type="match status" value="1"/>
</dbReference>
<evidence type="ECO:0000256" key="4">
    <source>
        <dbReference type="ARBA" id="ARBA00023002"/>
    </source>
</evidence>
<evidence type="ECO:0000256" key="2">
    <source>
        <dbReference type="ARBA" id="ARBA00022723"/>
    </source>
</evidence>
<dbReference type="GO" id="GO:0005506">
    <property type="term" value="F:iron ion binding"/>
    <property type="evidence" value="ECO:0007669"/>
    <property type="project" value="InterPro"/>
</dbReference>
<feature type="compositionally biased region" description="Low complexity" evidence="6">
    <location>
        <begin position="1274"/>
        <end position="1299"/>
    </location>
</feature>
<comment type="caution">
    <text evidence="9">The sequence shown here is derived from an EMBL/GenBank/DDBJ whole genome shotgun (WGS) entry which is preliminary data.</text>
</comment>
<reference evidence="9 10" key="1">
    <citation type="submission" date="2016-02" db="EMBL/GenBank/DDBJ databases">
        <title>Genome analysis of coral dinoflagellate symbionts highlights evolutionary adaptations to a symbiotic lifestyle.</title>
        <authorList>
            <person name="Aranda M."/>
            <person name="Li Y."/>
            <person name="Liew Y.J."/>
            <person name="Baumgarten S."/>
            <person name="Simakov O."/>
            <person name="Wilson M."/>
            <person name="Piel J."/>
            <person name="Ashoor H."/>
            <person name="Bougouffa S."/>
            <person name="Bajic V.B."/>
            <person name="Ryu T."/>
            <person name="Ravasi T."/>
            <person name="Bayer T."/>
            <person name="Micklem G."/>
            <person name="Kim H."/>
            <person name="Bhak J."/>
            <person name="Lajeunesse T.C."/>
            <person name="Voolstra C.R."/>
        </authorList>
    </citation>
    <scope>NUCLEOTIDE SEQUENCE [LARGE SCALE GENOMIC DNA]</scope>
    <source>
        <strain evidence="9 10">CCMP2467</strain>
    </source>
</reference>
<accession>A0A1Q9CS59</accession>
<comment type="cofactor">
    <cofactor evidence="1">
        <name>L-ascorbate</name>
        <dbReference type="ChEBI" id="CHEBI:38290"/>
    </cofactor>
</comment>
<dbReference type="InterPro" id="IPR015943">
    <property type="entry name" value="WD40/YVTN_repeat-like_dom_sf"/>
</dbReference>
<dbReference type="OrthoDB" id="429642at2759"/>
<dbReference type="InterPro" id="IPR044862">
    <property type="entry name" value="Pro_4_hyd_alph_FE2OG_OXY"/>
</dbReference>
<dbReference type="GO" id="GO:0016705">
    <property type="term" value="F:oxidoreductase activity, acting on paired donors, with incorporation or reduction of molecular oxygen"/>
    <property type="evidence" value="ECO:0007669"/>
    <property type="project" value="InterPro"/>
</dbReference>
<dbReference type="InterPro" id="IPR001214">
    <property type="entry name" value="SET_dom"/>
</dbReference>
<evidence type="ECO:0000313" key="10">
    <source>
        <dbReference type="Proteomes" id="UP000186817"/>
    </source>
</evidence>
<dbReference type="Gene3D" id="3.90.1410.10">
    <property type="entry name" value="set domain protein methyltransferase, domain 1"/>
    <property type="match status" value="1"/>
</dbReference>
<dbReference type="PANTHER" id="PTHR13271:SF151">
    <property type="entry name" value="SET DOMAIN-CONTAINING PROTEIN 4"/>
    <property type="match status" value="1"/>
</dbReference>
<dbReference type="InterPro" id="IPR050600">
    <property type="entry name" value="SETD3_SETD6_MTase"/>
</dbReference>
<dbReference type="InterPro" id="IPR006620">
    <property type="entry name" value="Pro_4_hyd_alph"/>
</dbReference>
<dbReference type="InterPro" id="IPR036322">
    <property type="entry name" value="WD40_repeat_dom_sf"/>
</dbReference>
<keyword evidence="4" id="KW-0560">Oxidoreductase</keyword>
<dbReference type="GO" id="GO:0051213">
    <property type="term" value="F:dioxygenase activity"/>
    <property type="evidence" value="ECO:0007669"/>
    <property type="project" value="UniProtKB-KW"/>
</dbReference>
<keyword evidence="3" id="KW-0223">Dioxygenase</keyword>
<dbReference type="PROSITE" id="PS51471">
    <property type="entry name" value="FE2OG_OXY"/>
    <property type="match status" value="1"/>
</dbReference>
<dbReference type="InterPro" id="IPR046341">
    <property type="entry name" value="SET_dom_sf"/>
</dbReference>
<dbReference type="GO" id="GO:0031418">
    <property type="term" value="F:L-ascorbic acid binding"/>
    <property type="evidence" value="ECO:0007669"/>
    <property type="project" value="InterPro"/>
</dbReference>
<dbReference type="SUPFAM" id="SSF50978">
    <property type="entry name" value="WD40 repeat-like"/>
    <property type="match status" value="2"/>
</dbReference>
<feature type="domain" description="SET" evidence="7">
    <location>
        <begin position="99"/>
        <end position="368"/>
    </location>
</feature>
<evidence type="ECO:0000259" key="7">
    <source>
        <dbReference type="PROSITE" id="PS50280"/>
    </source>
</evidence>
<evidence type="ECO:0000256" key="5">
    <source>
        <dbReference type="ARBA" id="ARBA00023004"/>
    </source>
</evidence>
<sequence>MFRFPVSPAPPLAAASAALRSENVLWPPCTAHAVPQQTASSRVPAVTETFGATALLASAVASSVAFRRYSRGFRRRRGLCQLPCRAWRSWAEELAIEAPKVELATLKDAFGKDLRGMIATSSIDLDEAIITVPAKRALQVTTGGICPAGEDFAMSEDWQQLPWWAQLAILVLREAKSGDASFLKEWVDSLPREFPEIPMNWTEEDLELLEYPPILRQIEKQRRELEDAFGLAAQTCRLRFTEAEFTWAVQVVRSRAFSGPYEGRNAQDRLAQLAFTAALAGAGVASGALSLEASLNGALAAALAIPLQDFLVGQTSKLKRHVVCPVVDYLNHDSDAISDIAYEYFGNAFVVRVNGTFQDGEEVCINYGEKRSNDTLLQFYGFVERDNANDAYTVDLLRHLDEEAASKGQAMEVRLSRTGPDDESFERLLSLLAGGGTPGASEETMAWKAVSIACEAELQRRSAGEARELESAGTGVRALAARFAAEKEKVLLACRAHAESRPLHPDIALLQPQLVIIMSSESKDVVSTMPLGVRRCARYLCWAAQGELVAAIVEFESEHSTSAEQQLMVWSWPSGERLATSTCGRGTQDIAGSPDEAVLLTVGPYGAKVWTLVRSHDSITGRSAGGIKLSCGGGLLPLRLLGRSLPIGPIGPTALAACSRLAGAATAGRRRPAEDSLVAVAFGVESALFLATKHGGLGVTFCESTSKAPLWRDLGKRIAALRWARRLLGAAPPGGVLACALAGGIVDVLDASSMTTVFKLNASSSTRPDAIGVATNPLMDGLWVLYSDRSLSFFSDSAAAAWTLPGAVCDFRGSYTLPGNILTRVVSYSSWSVQLWTRPLHGDLRLEVQTEPASAQGCELTALAVSPWVVACGHANGEVRLLAALHGLRELGLMPSKHAAEVLGLSFGHWKPASLRPVLLASVSQDRSAFVFSIELQQSSTGIESSRASLLLHLQHHSSPVQHVALLTTPSSSPMGSEIFRVVVCTSDQLIWREAESTESRTSVHKCARQQAARGSRWVGVCNDAVRGRFYAACSNRRVLQLDEAGRRTEEVVIGGSNVEIVGPIQLSNDGRFLAAILKGAAGVLLFAAGGCLQPLARLAAGQADPPRGVSFLPGDQMIASWTDGTLLSWKAPDTQIARAAGSHEVQAIQGEALRRAMSPREAGVGVAGVARATKLRTASGSPPRGRRSARVAGPLRSSSSALAPRKPIPLSARVTGQPGQQGQQGPKTSRPSLGEERRKDSIKSQIQATQTYPREKDARAKRLPEGLRELRRLLASSPSPPRWAEAEASAEASIEKSSLLCGDSEKEEPKPKQAPNPVTQPTELGKWARGSLVGAQVRSASDLHRVGPREELEQEVQVRCASEGAQGRCREILKRRLFIQPLPPKPVFPPPDQGDQDPVSAQHPLEVSAISSTHFAGIERRRSTESCVESVDSSQGPRVPPAPALPIFLLPTPCRGRQEQLPLKSPSSELEDLVDTVVTLKTRLSAIQPDRLPTQEANLLLEPLQRCRPATAAPLSLLSRATLLPSFQDAESWKHEWASNVFEAADLEALHREGFVILPGAFDKSLAFDAKEECEALDGSATTVTTNRCNRGSRSAWLDFGEPAGLAQLEERLPALSRLGRMLAGLPAHVHGLGGFGEELKVHPAAMIAVYPEQAAAYALHKDSYAPSDNDPATGATRRLTVLAYLNDWHDGYGGELRIHSGGERPDPRRYRNVEPKAGTVVLFDSRRIWHAVAPSLHGNRWAMTIVQSLLEGQSCAARGGSGLLLARYALRQPGGILVAFAKVAARACT</sequence>
<feature type="compositionally biased region" description="Low complexity" evidence="6">
    <location>
        <begin position="1217"/>
        <end position="1227"/>
    </location>
</feature>
<dbReference type="EMBL" id="LSRX01000958">
    <property type="protein sequence ID" value="OLP85763.1"/>
    <property type="molecule type" value="Genomic_DNA"/>
</dbReference>
<dbReference type="SUPFAM" id="SSF82199">
    <property type="entry name" value="SET domain"/>
    <property type="match status" value="1"/>
</dbReference>
<dbReference type="PROSITE" id="PS50280">
    <property type="entry name" value="SET"/>
    <property type="match status" value="1"/>
</dbReference>
<feature type="region of interest" description="Disordered" evidence="6">
    <location>
        <begin position="1274"/>
        <end position="1324"/>
    </location>
</feature>
<dbReference type="Proteomes" id="UP000186817">
    <property type="component" value="Unassembled WGS sequence"/>
</dbReference>
<protein>
    <submittedName>
        <fullName evidence="9">Uncharacterized protein</fullName>
    </submittedName>
</protein>
<dbReference type="SMART" id="SM00702">
    <property type="entry name" value="P4Hc"/>
    <property type="match status" value="1"/>
</dbReference>